<dbReference type="PANTHER" id="PTHR18763">
    <property type="entry name" value="WD-REPEAT PROTEIN 18"/>
    <property type="match status" value="1"/>
</dbReference>
<dbReference type="Proteomes" id="UP000290289">
    <property type="component" value="Chromosome 8"/>
</dbReference>
<feature type="repeat" description="WD" evidence="3">
    <location>
        <begin position="148"/>
        <end position="173"/>
    </location>
</feature>
<keyword evidence="2" id="KW-0677">Repeat</keyword>
<accession>A0A498J8D4</accession>
<evidence type="ECO:0000313" key="4">
    <source>
        <dbReference type="EMBL" id="RXH91730.1"/>
    </source>
</evidence>
<dbReference type="GO" id="GO:0006364">
    <property type="term" value="P:rRNA processing"/>
    <property type="evidence" value="ECO:0007669"/>
    <property type="project" value="TreeGrafter"/>
</dbReference>
<organism evidence="4 5">
    <name type="scientific">Malus domestica</name>
    <name type="common">Apple</name>
    <name type="synonym">Pyrus malus</name>
    <dbReference type="NCBI Taxonomy" id="3750"/>
    <lineage>
        <taxon>Eukaryota</taxon>
        <taxon>Viridiplantae</taxon>
        <taxon>Streptophyta</taxon>
        <taxon>Embryophyta</taxon>
        <taxon>Tracheophyta</taxon>
        <taxon>Spermatophyta</taxon>
        <taxon>Magnoliopsida</taxon>
        <taxon>eudicotyledons</taxon>
        <taxon>Gunneridae</taxon>
        <taxon>Pentapetalae</taxon>
        <taxon>rosids</taxon>
        <taxon>fabids</taxon>
        <taxon>Rosales</taxon>
        <taxon>Rosaceae</taxon>
        <taxon>Amygdaloideae</taxon>
        <taxon>Maleae</taxon>
        <taxon>Malus</taxon>
    </lineage>
</organism>
<dbReference type="SMART" id="SM00320">
    <property type="entry name" value="WD40"/>
    <property type="match status" value="2"/>
</dbReference>
<protein>
    <submittedName>
        <fullName evidence="4">Uncharacterized protein</fullName>
    </submittedName>
</protein>
<dbReference type="PROSITE" id="PS50082">
    <property type="entry name" value="WD_REPEATS_2"/>
    <property type="match status" value="1"/>
</dbReference>
<dbReference type="Gene3D" id="2.130.10.10">
    <property type="entry name" value="YVTN repeat-like/Quinoprotein amine dehydrogenase"/>
    <property type="match status" value="1"/>
</dbReference>
<keyword evidence="1 3" id="KW-0853">WD repeat</keyword>
<dbReference type="STRING" id="3750.A0A498J8D4"/>
<dbReference type="InterPro" id="IPR001680">
    <property type="entry name" value="WD40_rpt"/>
</dbReference>
<dbReference type="EMBL" id="RDQH01000334">
    <property type="protein sequence ID" value="RXH91730.1"/>
    <property type="molecule type" value="Genomic_DNA"/>
</dbReference>
<evidence type="ECO:0000256" key="3">
    <source>
        <dbReference type="PROSITE-ProRule" id="PRU00221"/>
    </source>
</evidence>
<dbReference type="InterPro" id="IPR045227">
    <property type="entry name" value="WDR18/Ipi3/RID3"/>
</dbReference>
<comment type="caution">
    <text evidence="4">The sequence shown here is derived from an EMBL/GenBank/DDBJ whole genome shotgun (WGS) entry which is preliminary data.</text>
</comment>
<evidence type="ECO:0000256" key="1">
    <source>
        <dbReference type="ARBA" id="ARBA00022574"/>
    </source>
</evidence>
<name>A0A498J8D4_MALDO</name>
<keyword evidence="5" id="KW-1185">Reference proteome</keyword>
<reference evidence="4 5" key="1">
    <citation type="submission" date="2018-10" db="EMBL/GenBank/DDBJ databases">
        <title>A high-quality apple genome assembly.</title>
        <authorList>
            <person name="Hu J."/>
        </authorList>
    </citation>
    <scope>NUCLEOTIDE SEQUENCE [LARGE SCALE GENOMIC DNA]</scope>
    <source>
        <strain evidence="5">cv. HFTH1</strain>
        <tissue evidence="4">Young leaf</tissue>
    </source>
</reference>
<dbReference type="GO" id="GO:0006261">
    <property type="term" value="P:DNA-templated DNA replication"/>
    <property type="evidence" value="ECO:0007669"/>
    <property type="project" value="TreeGrafter"/>
</dbReference>
<gene>
    <name evidence="4" type="ORF">DVH24_020753</name>
</gene>
<dbReference type="GO" id="GO:0005656">
    <property type="term" value="C:nuclear pre-replicative complex"/>
    <property type="evidence" value="ECO:0007669"/>
    <property type="project" value="TreeGrafter"/>
</dbReference>
<dbReference type="Pfam" id="PF00400">
    <property type="entry name" value="WD40"/>
    <property type="match status" value="2"/>
</dbReference>
<dbReference type="AlphaFoldDB" id="A0A498J8D4"/>
<sequence length="303" mass="34292">MWSQDMVDAAIIMPASQDHTCKLSRACIPYMSLNIYYMSFAFYVRSVGNGRLLRSIVFPKIINAIALDPDENVFFASGRDGKICIAALNAESPLNSKYGLHLIDCFSNHREPVDELIDIPVCNFICYSDECSLVNTSLVFNSVFSKAVTCLAYGISGNYLISRSEDGMVQVWDASITFFACSNMQKLFMFNLPNFTNLFSIYIKFALYSAGPVNNILVVREHFSVKYTEDLKQVWSSLHYTVYTHTDTQLIRSSFCPKAKEKTIPMKFIMQHPTTGSSNACRQLSLPFHLTSSKEKMREPCVH</sequence>
<evidence type="ECO:0000256" key="2">
    <source>
        <dbReference type="ARBA" id="ARBA00022737"/>
    </source>
</evidence>
<dbReference type="PANTHER" id="PTHR18763:SF0">
    <property type="entry name" value="WD REPEAT-CONTAINING PROTEIN 18"/>
    <property type="match status" value="1"/>
</dbReference>
<dbReference type="SUPFAM" id="SSF50978">
    <property type="entry name" value="WD40 repeat-like"/>
    <property type="match status" value="1"/>
</dbReference>
<dbReference type="InterPro" id="IPR015943">
    <property type="entry name" value="WD40/YVTN_repeat-like_dom_sf"/>
</dbReference>
<dbReference type="GO" id="GO:0120330">
    <property type="term" value="C:rixosome complex"/>
    <property type="evidence" value="ECO:0007669"/>
    <property type="project" value="TreeGrafter"/>
</dbReference>
<proteinExistence type="predicted"/>
<dbReference type="InterPro" id="IPR036322">
    <property type="entry name" value="WD40_repeat_dom_sf"/>
</dbReference>
<evidence type="ECO:0000313" key="5">
    <source>
        <dbReference type="Proteomes" id="UP000290289"/>
    </source>
</evidence>